<name>A0ABS3AUX6_9BACT</name>
<accession>A0ABS3AUX6</accession>
<dbReference type="InterPro" id="IPR013424">
    <property type="entry name" value="Ice-binding_C"/>
</dbReference>
<evidence type="ECO:0000313" key="3">
    <source>
        <dbReference type="EMBL" id="MBN4068901.1"/>
    </source>
</evidence>
<comment type="caution">
    <text evidence="3">The sequence shown here is derived from an EMBL/GenBank/DDBJ whole genome shotgun (WGS) entry which is preliminary data.</text>
</comment>
<proteinExistence type="predicted"/>
<dbReference type="Pfam" id="PF07589">
    <property type="entry name" value="PEP-CTERM"/>
    <property type="match status" value="1"/>
</dbReference>
<feature type="domain" description="Ice-binding protein C-terminal" evidence="2">
    <location>
        <begin position="165"/>
        <end position="188"/>
    </location>
</feature>
<feature type="chain" id="PRO_5046975821" evidence="1">
    <location>
        <begin position="26"/>
        <end position="193"/>
    </location>
</feature>
<organism evidence="3 4">
    <name type="scientific">Desulfotalea psychrophila</name>
    <dbReference type="NCBI Taxonomy" id="84980"/>
    <lineage>
        <taxon>Bacteria</taxon>
        <taxon>Pseudomonadati</taxon>
        <taxon>Thermodesulfobacteriota</taxon>
        <taxon>Desulfobulbia</taxon>
        <taxon>Desulfobulbales</taxon>
        <taxon>Desulfocapsaceae</taxon>
        <taxon>Desulfotalea</taxon>
    </lineage>
</organism>
<sequence>MKKILLNSALLAVIGVGLMAGGAMATILTDTTTFDATGTNSVEDLVSYGWGDVNILDGFGDHITWQHQYIFDPSFESLNFASLDLTVTDNDDDNPWNLELGITFYAGGWSFVKDTGFDDLDTGTYSFNLDIDTLTDGLFTVTLASVGGDFQLDKSVLVIDYNAAPVPEPATMLLFGAGLVGLAGFSRKKYKKA</sequence>
<keyword evidence="1" id="KW-0732">Signal</keyword>
<reference evidence="3 4" key="1">
    <citation type="submission" date="2021-02" db="EMBL/GenBank/DDBJ databases">
        <title>Activity-based single-cell genomes from oceanic crustal fluid captures similar information to metagenomic and metatranscriptomic surveys with orders of magnitude less sampling.</title>
        <authorList>
            <person name="D'Angelo T.S."/>
            <person name="Orcutt B.N."/>
        </authorList>
    </citation>
    <scope>NUCLEOTIDE SEQUENCE [LARGE SCALE GENOMIC DNA]</scope>
    <source>
        <strain evidence="3">AH-315-G02</strain>
    </source>
</reference>
<dbReference type="NCBIfam" id="TIGR02595">
    <property type="entry name" value="PEP_CTERM"/>
    <property type="match status" value="1"/>
</dbReference>
<evidence type="ECO:0000259" key="2">
    <source>
        <dbReference type="Pfam" id="PF07589"/>
    </source>
</evidence>
<dbReference type="EMBL" id="JAFITO010000076">
    <property type="protein sequence ID" value="MBN4068901.1"/>
    <property type="molecule type" value="Genomic_DNA"/>
</dbReference>
<feature type="signal peptide" evidence="1">
    <location>
        <begin position="1"/>
        <end position="25"/>
    </location>
</feature>
<evidence type="ECO:0000313" key="4">
    <source>
        <dbReference type="Proteomes" id="UP000717534"/>
    </source>
</evidence>
<protein>
    <submittedName>
        <fullName evidence="3">PEP-CTERM sorting domain-containing protein</fullName>
    </submittedName>
</protein>
<dbReference type="Proteomes" id="UP000717534">
    <property type="component" value="Unassembled WGS sequence"/>
</dbReference>
<evidence type="ECO:0000256" key="1">
    <source>
        <dbReference type="SAM" id="SignalP"/>
    </source>
</evidence>
<keyword evidence="4" id="KW-1185">Reference proteome</keyword>
<gene>
    <name evidence="3" type="ORF">JYU06_05220</name>
</gene>